<reference evidence="9" key="4">
    <citation type="journal article" name="BMC Genomics">
        <title>New genome assemblies reveal patterns of domestication and adaptation across Brettanomyces (Dekkera) species.</title>
        <authorList>
            <person name="Roach M.J."/>
            <person name="Borneman A.R."/>
        </authorList>
    </citation>
    <scope>NUCLEOTIDE SEQUENCE</scope>
    <source>
        <strain evidence="9">UCD 2041</strain>
    </source>
</reference>
<evidence type="ECO:0000259" key="7">
    <source>
        <dbReference type="PROSITE" id="PS50076"/>
    </source>
</evidence>
<dbReference type="SUPFAM" id="SSF46565">
    <property type="entry name" value="Chaperone J-domain"/>
    <property type="match status" value="1"/>
</dbReference>
<reference evidence="10 11" key="1">
    <citation type="submission" date="2019-07" db="EMBL/GenBank/DDBJ databases">
        <authorList>
            <person name="Friedrich A."/>
            <person name="Schacherer J."/>
        </authorList>
    </citation>
    <scope>NUCLEOTIDE SEQUENCE [LARGE SCALE GENOMIC DNA]</scope>
</reference>
<dbReference type="InterPro" id="IPR001623">
    <property type="entry name" value="DnaJ_domain"/>
</dbReference>
<name>A0A7D9H212_DEKBR</name>
<dbReference type="PANTHER" id="PTHR43908">
    <property type="entry name" value="AT29763P-RELATED"/>
    <property type="match status" value="1"/>
</dbReference>
<evidence type="ECO:0000313" key="12">
    <source>
        <dbReference type="Proteomes" id="UP000568158"/>
    </source>
</evidence>
<dbReference type="InterPro" id="IPR015399">
    <property type="entry name" value="DUF1977_DnaJ-like"/>
</dbReference>
<dbReference type="PROSITE" id="PS00636">
    <property type="entry name" value="DNAJ_1"/>
    <property type="match status" value="1"/>
</dbReference>
<dbReference type="EMBL" id="JABCYN010000036">
    <property type="protein sequence ID" value="KAF6008428.1"/>
    <property type="molecule type" value="Genomic_DNA"/>
</dbReference>
<dbReference type="GO" id="GO:0030544">
    <property type="term" value="F:Hsp70 protein binding"/>
    <property type="evidence" value="ECO:0007669"/>
    <property type="project" value="TreeGrafter"/>
</dbReference>
<dbReference type="OrthoDB" id="1507364at2759"/>
<reference evidence="8 12" key="2">
    <citation type="journal article" date="2020" name="Appl. Microbiol. Biotechnol.">
        <title>Targeted gene deletion in Brettanomyces bruxellensis with an expression-free CRISPR-Cas9 system.</title>
        <authorList>
            <person name="Varela C."/>
            <person name="Bartel C."/>
            <person name="Onetto C."/>
            <person name="Borneman A."/>
        </authorList>
    </citation>
    <scope>NUCLEOTIDE SEQUENCE [LARGE SCALE GENOMIC DNA]</scope>
    <source>
        <strain evidence="8 12">AWRI1613</strain>
    </source>
</reference>
<evidence type="ECO:0000313" key="8">
    <source>
        <dbReference type="EMBL" id="KAF6008428.1"/>
    </source>
</evidence>
<dbReference type="EMBL" id="CABFWN010000001">
    <property type="protein sequence ID" value="VUG16485.1"/>
    <property type="molecule type" value="Genomic_DNA"/>
</dbReference>
<dbReference type="PRINTS" id="PR00625">
    <property type="entry name" value="JDOMAIN"/>
</dbReference>
<keyword evidence="2" id="KW-0812">Transmembrane</keyword>
<evidence type="ECO:0000256" key="4">
    <source>
        <dbReference type="ARBA" id="ARBA00022989"/>
    </source>
</evidence>
<dbReference type="Pfam" id="PF00226">
    <property type="entry name" value="DnaJ"/>
    <property type="match status" value="1"/>
</dbReference>
<dbReference type="CDD" id="cd06257">
    <property type="entry name" value="DnaJ"/>
    <property type="match status" value="1"/>
</dbReference>
<evidence type="ECO:0000256" key="6">
    <source>
        <dbReference type="SAM" id="MobiDB-lite"/>
    </source>
</evidence>
<gene>
    <name evidence="9" type="ORF">BRETT_002709</name>
    <name evidence="10" type="ORF">DEBR0S1_17898G</name>
    <name evidence="8" type="ORF">HII12_004177</name>
</gene>
<keyword evidence="11" id="KW-1185">Reference proteome</keyword>
<protein>
    <submittedName>
        <fullName evidence="10">DEBR0S1_17898g1_1</fullName>
    </submittedName>
</protein>
<evidence type="ECO:0000256" key="2">
    <source>
        <dbReference type="ARBA" id="ARBA00022692"/>
    </source>
</evidence>
<dbReference type="InterPro" id="IPR018253">
    <property type="entry name" value="DnaJ_domain_CS"/>
</dbReference>
<dbReference type="Gene3D" id="1.10.287.110">
    <property type="entry name" value="DnaJ domain"/>
    <property type="match status" value="1"/>
</dbReference>
<proteinExistence type="predicted"/>
<dbReference type="RefSeq" id="XP_041139021.1">
    <property type="nucleotide sequence ID" value="XM_041281230.1"/>
</dbReference>
<keyword evidence="4" id="KW-1133">Transmembrane helix</keyword>
<dbReference type="Proteomes" id="UP000568158">
    <property type="component" value="Unassembled WGS sequence"/>
</dbReference>
<dbReference type="GO" id="GO:0071218">
    <property type="term" value="P:cellular response to misfolded protein"/>
    <property type="evidence" value="ECO:0007669"/>
    <property type="project" value="TreeGrafter"/>
</dbReference>
<dbReference type="InterPro" id="IPR036869">
    <property type="entry name" value="J_dom_sf"/>
</dbReference>
<evidence type="ECO:0000256" key="5">
    <source>
        <dbReference type="ARBA" id="ARBA00023136"/>
    </source>
</evidence>
<dbReference type="Proteomes" id="UP000663131">
    <property type="component" value="Chromosome 9"/>
</dbReference>
<feature type="domain" description="J" evidence="7">
    <location>
        <begin position="22"/>
        <end position="86"/>
    </location>
</feature>
<evidence type="ECO:0000313" key="9">
    <source>
        <dbReference type="EMBL" id="QOU22528.1"/>
    </source>
</evidence>
<evidence type="ECO:0000256" key="1">
    <source>
        <dbReference type="ARBA" id="ARBA00004389"/>
    </source>
</evidence>
<dbReference type="GO" id="GO:0005789">
    <property type="term" value="C:endoplasmic reticulum membrane"/>
    <property type="evidence" value="ECO:0007669"/>
    <property type="project" value="UniProtKB-SubCell"/>
</dbReference>
<dbReference type="PANTHER" id="PTHR43908:SF3">
    <property type="entry name" value="AT29763P-RELATED"/>
    <property type="match status" value="1"/>
</dbReference>
<dbReference type="GeneID" id="64574633"/>
<sequence>MPDYTKDQEKEVERLLKIESTDYYTILRVDKKSNAVEIKKAYRRLAMKLHPDKNKHPQAGEAFKKIAKAFEVLSDEKKRNYYDQTGSDPDSRGMPSGGAAGSAAGRGPSGMASGFSPFANDGSQFFYTNSSPFGNMGGGGMFDDDLFNVLFGGNNGFTFGFDGAGFRRANFGNGSSFFYQNGGPGMRHRTANARRARRNAGQAGGRTQHAENSGHGNHWLSVLYQYLPLLVILIPMLFNALMDSFGDGSGGLFDRTPSFSFETSPAYSVERTSPNLGIKYYLTRQSVDSLAQKRDAEQILQKLGRKAEDYYVKDMKNRCQREQRTKERMIEDSYGLFFVDQEKLKKAQEYPTQSCDRLRELRLL</sequence>
<keyword evidence="3" id="KW-0256">Endoplasmic reticulum</keyword>
<dbReference type="KEGG" id="bbrx:BRETT_002709"/>
<dbReference type="AlphaFoldDB" id="A0A7D9H212"/>
<dbReference type="Pfam" id="PF09320">
    <property type="entry name" value="DUF1977"/>
    <property type="match status" value="1"/>
</dbReference>
<evidence type="ECO:0000313" key="11">
    <source>
        <dbReference type="Proteomes" id="UP000478008"/>
    </source>
</evidence>
<dbReference type="InterPro" id="IPR051100">
    <property type="entry name" value="DnaJ_subfamily_B/C"/>
</dbReference>
<reference evidence="9" key="3">
    <citation type="submission" date="2020-10" db="EMBL/GenBank/DDBJ databases">
        <authorList>
            <person name="Palmer J.M."/>
        </authorList>
    </citation>
    <scope>NUCLEOTIDE SEQUENCE</scope>
    <source>
        <strain evidence="9">UCD 2041</strain>
    </source>
</reference>
<dbReference type="SMART" id="SM00271">
    <property type="entry name" value="DnaJ"/>
    <property type="match status" value="1"/>
</dbReference>
<evidence type="ECO:0000313" key="10">
    <source>
        <dbReference type="EMBL" id="VUG16485.1"/>
    </source>
</evidence>
<accession>A0A7D9H212</accession>
<feature type="region of interest" description="Disordered" evidence="6">
    <location>
        <begin position="80"/>
        <end position="108"/>
    </location>
</feature>
<dbReference type="PROSITE" id="PS50076">
    <property type="entry name" value="DNAJ_2"/>
    <property type="match status" value="1"/>
</dbReference>
<feature type="region of interest" description="Disordered" evidence="6">
    <location>
        <begin position="193"/>
        <end position="213"/>
    </location>
</feature>
<keyword evidence="5" id="KW-0472">Membrane</keyword>
<organism evidence="10 11">
    <name type="scientific">Dekkera bruxellensis</name>
    <name type="common">Brettanomyces custersii</name>
    <dbReference type="NCBI Taxonomy" id="5007"/>
    <lineage>
        <taxon>Eukaryota</taxon>
        <taxon>Fungi</taxon>
        <taxon>Dikarya</taxon>
        <taxon>Ascomycota</taxon>
        <taxon>Saccharomycotina</taxon>
        <taxon>Pichiomycetes</taxon>
        <taxon>Pichiales</taxon>
        <taxon>Pichiaceae</taxon>
        <taxon>Brettanomyces</taxon>
    </lineage>
</organism>
<dbReference type="Proteomes" id="UP000478008">
    <property type="component" value="Unassembled WGS sequence"/>
</dbReference>
<dbReference type="EMBL" id="CP063137">
    <property type="protein sequence ID" value="QOU22528.1"/>
    <property type="molecule type" value="Genomic_DNA"/>
</dbReference>
<evidence type="ECO:0000256" key="3">
    <source>
        <dbReference type="ARBA" id="ARBA00022824"/>
    </source>
</evidence>
<comment type="subcellular location">
    <subcellularLocation>
        <location evidence="1">Endoplasmic reticulum membrane</location>
        <topology evidence="1">Single-pass membrane protein</topology>
    </subcellularLocation>
</comment>